<dbReference type="PANTHER" id="PTHR39321:SF3">
    <property type="entry name" value="PHOSPHOPANTETHEINE ADENYLYLTRANSFERASE"/>
    <property type="match status" value="1"/>
</dbReference>
<evidence type="ECO:0000256" key="5">
    <source>
        <dbReference type="ARBA" id="ARBA00022679"/>
    </source>
</evidence>
<dbReference type="InterPro" id="IPR004821">
    <property type="entry name" value="Cyt_trans-like"/>
</dbReference>
<evidence type="ECO:0000256" key="1">
    <source>
        <dbReference type="ARBA" id="ARBA00002324"/>
    </source>
</evidence>
<dbReference type="GO" id="GO:0009435">
    <property type="term" value="P:NAD+ biosynthetic process"/>
    <property type="evidence" value="ECO:0007669"/>
    <property type="project" value="UniProtKB-UniRule"/>
</dbReference>
<accession>A0AAE5C9W7</accession>
<keyword evidence="6 11" id="KW-0548">Nucleotidyltransferase</keyword>
<name>A0AAE5C9W7_9BACT</name>
<evidence type="ECO:0000256" key="8">
    <source>
        <dbReference type="ARBA" id="ARBA00022840"/>
    </source>
</evidence>
<dbReference type="PANTHER" id="PTHR39321">
    <property type="entry name" value="NICOTINATE-NUCLEOTIDE ADENYLYLTRANSFERASE-RELATED"/>
    <property type="match status" value="1"/>
</dbReference>
<dbReference type="NCBIfam" id="NF000840">
    <property type="entry name" value="PRK00071.1-3"/>
    <property type="match status" value="1"/>
</dbReference>
<dbReference type="InterPro" id="IPR005248">
    <property type="entry name" value="NadD/NMNAT"/>
</dbReference>
<evidence type="ECO:0000256" key="2">
    <source>
        <dbReference type="ARBA" id="ARBA00005019"/>
    </source>
</evidence>
<comment type="catalytic activity">
    <reaction evidence="10 11">
        <text>nicotinate beta-D-ribonucleotide + ATP + H(+) = deamido-NAD(+) + diphosphate</text>
        <dbReference type="Rhea" id="RHEA:22860"/>
        <dbReference type="ChEBI" id="CHEBI:15378"/>
        <dbReference type="ChEBI" id="CHEBI:30616"/>
        <dbReference type="ChEBI" id="CHEBI:33019"/>
        <dbReference type="ChEBI" id="CHEBI:57502"/>
        <dbReference type="ChEBI" id="CHEBI:58437"/>
        <dbReference type="EC" id="2.7.7.18"/>
    </reaction>
</comment>
<dbReference type="EMBL" id="JAACAK010000017">
    <property type="protein sequence ID" value="NIR73892.1"/>
    <property type="molecule type" value="Genomic_DNA"/>
</dbReference>
<dbReference type="SUPFAM" id="SSF52374">
    <property type="entry name" value="Nucleotidylyl transferase"/>
    <property type="match status" value="1"/>
</dbReference>
<dbReference type="CDD" id="cd02165">
    <property type="entry name" value="NMNAT"/>
    <property type="match status" value="1"/>
</dbReference>
<keyword evidence="8 11" id="KW-0067">ATP-binding</keyword>
<evidence type="ECO:0000256" key="4">
    <source>
        <dbReference type="ARBA" id="ARBA00022642"/>
    </source>
</evidence>
<dbReference type="Gene3D" id="3.40.50.620">
    <property type="entry name" value="HUPs"/>
    <property type="match status" value="1"/>
</dbReference>
<dbReference type="NCBIfam" id="TIGR00125">
    <property type="entry name" value="cyt_tran_rel"/>
    <property type="match status" value="1"/>
</dbReference>
<feature type="domain" description="Cytidyltransferase-like" evidence="12">
    <location>
        <begin position="5"/>
        <end position="166"/>
    </location>
</feature>
<dbReference type="NCBIfam" id="TIGR00482">
    <property type="entry name" value="nicotinate (nicotinamide) nucleotide adenylyltransferase"/>
    <property type="match status" value="1"/>
</dbReference>
<keyword evidence="5 11" id="KW-0808">Transferase</keyword>
<comment type="function">
    <text evidence="1 11">Catalyzes the reversible adenylation of nicotinate mononucleotide (NaMN) to nicotinic acid adenine dinucleotide (NaAD).</text>
</comment>
<dbReference type="HAMAP" id="MF_00244">
    <property type="entry name" value="NaMN_adenylyltr"/>
    <property type="match status" value="1"/>
</dbReference>
<dbReference type="Proteomes" id="UP000702544">
    <property type="component" value="Unassembled WGS sequence"/>
</dbReference>
<comment type="pathway">
    <text evidence="2 11">Cofactor biosynthesis; NAD(+) biosynthesis; deamido-NAD(+) from nicotinate D-ribonucleotide: step 1/1.</text>
</comment>
<dbReference type="InterPro" id="IPR014729">
    <property type="entry name" value="Rossmann-like_a/b/a_fold"/>
</dbReference>
<dbReference type="Pfam" id="PF01467">
    <property type="entry name" value="CTP_transf_like"/>
    <property type="match status" value="1"/>
</dbReference>
<sequence length="201" mass="22685">MRLGIFGGTFDPPHVGHLIVADDAAAALGLDRVLFVPAGTHPLKGDRVEAPSRLRLWMIEAATAGSERFHVDDRELQRTGPSYTVDTLHELTRENPEAELFLLVGSDILAEFDRWHRVQEITRLATVTVLSRAGVDPDEEDTGIETEFRRVEVTNVDISSTEVRERIRSGRPYRYLVPQPVYEIIEEHSLYRRSPAERTGS</sequence>
<organism evidence="13 14">
    <name type="scientific">Candidatus Kutchimonas denitrificans</name>
    <dbReference type="NCBI Taxonomy" id="3056748"/>
    <lineage>
        <taxon>Bacteria</taxon>
        <taxon>Pseudomonadati</taxon>
        <taxon>Gemmatimonadota</taxon>
        <taxon>Gemmatimonadia</taxon>
        <taxon>Candidatus Palauibacterales</taxon>
        <taxon>Candidatus Palauibacteraceae</taxon>
        <taxon>Candidatus Kutchimonas</taxon>
    </lineage>
</organism>
<protein>
    <recommendedName>
        <fullName evidence="11">Probable nicotinate-nucleotide adenylyltransferase</fullName>
        <ecNumber evidence="11">2.7.7.18</ecNumber>
    </recommendedName>
    <alternativeName>
        <fullName evidence="11">Deamido-NAD(+) diphosphorylase</fullName>
    </alternativeName>
    <alternativeName>
        <fullName evidence="11">Deamido-NAD(+) pyrophosphorylase</fullName>
    </alternativeName>
    <alternativeName>
        <fullName evidence="11">Nicotinate mononucleotide adenylyltransferase</fullName>
        <shortName evidence="11">NaMN adenylyltransferase</shortName>
    </alternativeName>
</protein>
<comment type="similarity">
    <text evidence="3 11">Belongs to the NadD family.</text>
</comment>
<dbReference type="EC" id="2.7.7.18" evidence="11"/>
<dbReference type="GO" id="GO:0004515">
    <property type="term" value="F:nicotinate-nucleotide adenylyltransferase activity"/>
    <property type="evidence" value="ECO:0007669"/>
    <property type="project" value="UniProtKB-UniRule"/>
</dbReference>
<dbReference type="AlphaFoldDB" id="A0AAE5C9W7"/>
<evidence type="ECO:0000256" key="9">
    <source>
        <dbReference type="ARBA" id="ARBA00023027"/>
    </source>
</evidence>
<evidence type="ECO:0000313" key="13">
    <source>
        <dbReference type="EMBL" id="NIR73892.1"/>
    </source>
</evidence>
<proteinExistence type="inferred from homology"/>
<evidence type="ECO:0000313" key="14">
    <source>
        <dbReference type="Proteomes" id="UP000702544"/>
    </source>
</evidence>
<comment type="caution">
    <text evidence="13">The sequence shown here is derived from an EMBL/GenBank/DDBJ whole genome shotgun (WGS) entry which is preliminary data.</text>
</comment>
<reference evidence="13 14" key="1">
    <citation type="submission" date="2020-01" db="EMBL/GenBank/DDBJ databases">
        <title>Genomes assembled from Gulf of Kutch pelagic sediment metagenomes.</title>
        <authorList>
            <person name="Chandrashekar M."/>
            <person name="Mahajan M.S."/>
            <person name="Dave K.J."/>
            <person name="Vatsa P."/>
            <person name="Nathani N.M."/>
        </authorList>
    </citation>
    <scope>NUCLEOTIDE SEQUENCE [LARGE SCALE GENOMIC DNA]</scope>
    <source>
        <strain evidence="13">KS3-K002</strain>
    </source>
</reference>
<evidence type="ECO:0000256" key="7">
    <source>
        <dbReference type="ARBA" id="ARBA00022741"/>
    </source>
</evidence>
<evidence type="ECO:0000259" key="12">
    <source>
        <dbReference type="Pfam" id="PF01467"/>
    </source>
</evidence>
<evidence type="ECO:0000256" key="3">
    <source>
        <dbReference type="ARBA" id="ARBA00009014"/>
    </source>
</evidence>
<keyword evidence="9 11" id="KW-0520">NAD</keyword>
<dbReference type="GO" id="GO:0005524">
    <property type="term" value="F:ATP binding"/>
    <property type="evidence" value="ECO:0007669"/>
    <property type="project" value="UniProtKB-KW"/>
</dbReference>
<evidence type="ECO:0000256" key="6">
    <source>
        <dbReference type="ARBA" id="ARBA00022695"/>
    </source>
</evidence>
<evidence type="ECO:0000256" key="10">
    <source>
        <dbReference type="ARBA" id="ARBA00048721"/>
    </source>
</evidence>
<keyword evidence="4 11" id="KW-0662">Pyridine nucleotide biosynthesis</keyword>
<gene>
    <name evidence="11" type="primary">nadD</name>
    <name evidence="13" type="ORF">GWO12_02070</name>
</gene>
<keyword evidence="7 11" id="KW-0547">Nucleotide-binding</keyword>
<evidence type="ECO:0000256" key="11">
    <source>
        <dbReference type="HAMAP-Rule" id="MF_00244"/>
    </source>
</evidence>